<dbReference type="InterPro" id="IPR013108">
    <property type="entry name" value="Amidohydro_3"/>
</dbReference>
<evidence type="ECO:0000259" key="1">
    <source>
        <dbReference type="Pfam" id="PF07969"/>
    </source>
</evidence>
<dbReference type="AlphaFoldDB" id="A0A841GDG6"/>
<accession>A0A841GDG6</accession>
<reference evidence="2 3" key="1">
    <citation type="submission" date="2020-08" db="EMBL/GenBank/DDBJ databases">
        <title>Genomic Encyclopedia of Type Strains, Phase IV (KMG-IV): sequencing the most valuable type-strain genomes for metagenomic binning, comparative biology and taxonomic classification.</title>
        <authorList>
            <person name="Goeker M."/>
        </authorList>
    </citation>
    <scope>NUCLEOTIDE SEQUENCE [LARGE SCALE GENOMIC DNA]</scope>
    <source>
        <strain evidence="2 3">DSM 13481</strain>
    </source>
</reference>
<dbReference type="Gene3D" id="3.10.310.70">
    <property type="match status" value="1"/>
</dbReference>
<dbReference type="InterPro" id="IPR011059">
    <property type="entry name" value="Metal-dep_hydrolase_composite"/>
</dbReference>
<sequence length="434" mass="50323">MIKIKNAFVWDNGHFFKKDLYVKNGIFVDDCKKCDYEIDLEGKYILPGFSDSHAHVLGVGLSKLMLNLNNKNFQDEIFSSSEEIILGRGWTEISDKYLFDSITRPVILIRICGHVAYLNKYAQKILGFNDYFIYENDLEKIWKLLPEEYYIKAFKTGEYEFISKGITSVHSDDLHGITFETLLKLLNDSKLRIYEKLYTETPWNYEFNKEYGISKIFGIKLFADGSLGGKTAFLSRPYKNSKNYGTYILPESFESILDFAEKNNVQVCVHAIGDEAISRLIELFGRFNNHRIIHAQLIKEKDFEKLKNFKFSVQPHFYFEDQEILKNIDTSGLMLYPFKRMFEEGYLISFSSDGPVSPVDPKYIISSALKLGFSFVDSIKLYTEYSGNMINEKIGLLKPNYKADFIVFKDKNLEKLEAVFINGEKVYDALTLNP</sequence>
<comment type="caution">
    <text evidence="2">The sequence shown here is derived from an EMBL/GenBank/DDBJ whole genome shotgun (WGS) entry which is preliminary data.</text>
</comment>
<dbReference type="PANTHER" id="PTHR22642:SF2">
    <property type="entry name" value="PROTEIN LONG AFTER FAR-RED 3"/>
    <property type="match status" value="1"/>
</dbReference>
<protein>
    <recommendedName>
        <fullName evidence="1">Amidohydrolase 3 domain-containing protein</fullName>
    </recommendedName>
</protein>
<dbReference type="Proteomes" id="UP000555828">
    <property type="component" value="Unassembled WGS sequence"/>
</dbReference>
<keyword evidence="3" id="KW-1185">Reference proteome</keyword>
<dbReference type="SUPFAM" id="SSF51338">
    <property type="entry name" value="Composite domain of metallo-dependent hydrolases"/>
    <property type="match status" value="1"/>
</dbReference>
<evidence type="ECO:0000313" key="2">
    <source>
        <dbReference type="EMBL" id="MBB6061626.1"/>
    </source>
</evidence>
<dbReference type="SUPFAM" id="SSF51556">
    <property type="entry name" value="Metallo-dependent hydrolases"/>
    <property type="match status" value="1"/>
</dbReference>
<organism evidence="2 3">
    <name type="scientific">Thermosipho japonicus</name>
    <dbReference type="NCBI Taxonomy" id="90323"/>
    <lineage>
        <taxon>Bacteria</taxon>
        <taxon>Thermotogati</taxon>
        <taxon>Thermotogota</taxon>
        <taxon>Thermotogae</taxon>
        <taxon>Thermotogales</taxon>
        <taxon>Fervidobacteriaceae</taxon>
        <taxon>Thermosipho</taxon>
    </lineage>
</organism>
<dbReference type="RefSeq" id="WP_184618406.1">
    <property type="nucleotide sequence ID" value="NZ_JACHEX010000001.1"/>
</dbReference>
<dbReference type="EMBL" id="JACHEX010000001">
    <property type="protein sequence ID" value="MBB6061626.1"/>
    <property type="molecule type" value="Genomic_DNA"/>
</dbReference>
<dbReference type="GO" id="GO:0016810">
    <property type="term" value="F:hydrolase activity, acting on carbon-nitrogen (but not peptide) bonds"/>
    <property type="evidence" value="ECO:0007669"/>
    <property type="project" value="InterPro"/>
</dbReference>
<dbReference type="Gene3D" id="3.20.20.140">
    <property type="entry name" value="Metal-dependent hydrolases"/>
    <property type="match status" value="1"/>
</dbReference>
<gene>
    <name evidence="2" type="ORF">HNP65_000048</name>
</gene>
<name>A0A841GDG6_9BACT</name>
<evidence type="ECO:0000313" key="3">
    <source>
        <dbReference type="Proteomes" id="UP000555828"/>
    </source>
</evidence>
<proteinExistence type="predicted"/>
<dbReference type="Pfam" id="PF07969">
    <property type="entry name" value="Amidohydro_3"/>
    <property type="match status" value="1"/>
</dbReference>
<dbReference type="PANTHER" id="PTHR22642">
    <property type="entry name" value="IMIDAZOLONEPROPIONASE"/>
    <property type="match status" value="1"/>
</dbReference>
<dbReference type="Gene3D" id="2.30.40.10">
    <property type="entry name" value="Urease, subunit C, domain 1"/>
    <property type="match status" value="1"/>
</dbReference>
<feature type="domain" description="Amidohydrolase 3" evidence="1">
    <location>
        <begin position="37"/>
        <end position="413"/>
    </location>
</feature>
<dbReference type="InterPro" id="IPR032466">
    <property type="entry name" value="Metal_Hydrolase"/>
</dbReference>